<evidence type="ECO:0000313" key="3">
    <source>
        <dbReference type="Proteomes" id="UP000887575"/>
    </source>
</evidence>
<feature type="region of interest" description="Disordered" evidence="1">
    <location>
        <begin position="30"/>
        <end position="57"/>
    </location>
</feature>
<dbReference type="Proteomes" id="UP000887575">
    <property type="component" value="Unassembled WGS sequence"/>
</dbReference>
<keyword evidence="2" id="KW-0732">Signal</keyword>
<reference evidence="4" key="1">
    <citation type="submission" date="2024-02" db="UniProtKB">
        <authorList>
            <consortium name="WormBaseParasite"/>
        </authorList>
    </citation>
    <scope>IDENTIFICATION</scope>
</reference>
<feature type="region of interest" description="Disordered" evidence="1">
    <location>
        <begin position="126"/>
        <end position="178"/>
    </location>
</feature>
<protein>
    <submittedName>
        <fullName evidence="4">Uncharacterized protein</fullName>
    </submittedName>
</protein>
<evidence type="ECO:0000256" key="1">
    <source>
        <dbReference type="SAM" id="MobiDB-lite"/>
    </source>
</evidence>
<feature type="compositionally biased region" description="Polar residues" evidence="1">
    <location>
        <begin position="30"/>
        <end position="45"/>
    </location>
</feature>
<dbReference type="WBParaSite" id="MBELARI_LOCUS14610">
    <property type="protein sequence ID" value="MBELARI_LOCUS14610"/>
    <property type="gene ID" value="MBELARI_LOCUS14610"/>
</dbReference>
<name>A0AAF3EKR8_9BILA</name>
<sequence>MNIRFLCRLLLLFFLLCLFTESRENRVESSGSSQVYSKNGPNTPTRPRDPNKIGDFHRDRVQEEERRKAALREMCNRLTYIGVICHWLDYVSPFIFTVIIEAVLWKLLPYLPPEIKRFLPKRFQRNETGNQRHPSRLSDDQRVRLIDSSTQTDPSSIRPLPLDRNDSETSLGTDEEIN</sequence>
<evidence type="ECO:0000313" key="4">
    <source>
        <dbReference type="WBParaSite" id="MBELARI_LOCUS14610"/>
    </source>
</evidence>
<dbReference type="AlphaFoldDB" id="A0AAF3EKR8"/>
<accession>A0AAF3EKR8</accession>
<feature type="signal peptide" evidence="2">
    <location>
        <begin position="1"/>
        <end position="22"/>
    </location>
</feature>
<keyword evidence="3" id="KW-1185">Reference proteome</keyword>
<feature type="compositionally biased region" description="Basic and acidic residues" evidence="1">
    <location>
        <begin position="46"/>
        <end position="57"/>
    </location>
</feature>
<proteinExistence type="predicted"/>
<evidence type="ECO:0000256" key="2">
    <source>
        <dbReference type="SAM" id="SignalP"/>
    </source>
</evidence>
<organism evidence="3 4">
    <name type="scientific">Mesorhabditis belari</name>
    <dbReference type="NCBI Taxonomy" id="2138241"/>
    <lineage>
        <taxon>Eukaryota</taxon>
        <taxon>Metazoa</taxon>
        <taxon>Ecdysozoa</taxon>
        <taxon>Nematoda</taxon>
        <taxon>Chromadorea</taxon>
        <taxon>Rhabditida</taxon>
        <taxon>Rhabditina</taxon>
        <taxon>Rhabditomorpha</taxon>
        <taxon>Rhabditoidea</taxon>
        <taxon>Rhabditidae</taxon>
        <taxon>Mesorhabditinae</taxon>
        <taxon>Mesorhabditis</taxon>
    </lineage>
</organism>
<feature type="chain" id="PRO_5041921428" evidence="2">
    <location>
        <begin position="23"/>
        <end position="178"/>
    </location>
</feature>
<feature type="compositionally biased region" description="Basic and acidic residues" evidence="1">
    <location>
        <begin position="136"/>
        <end position="145"/>
    </location>
</feature>